<accession>A0A8J3DAN9</accession>
<gene>
    <name evidence="2" type="ORF">GCM10007047_12050</name>
</gene>
<reference evidence="2" key="1">
    <citation type="journal article" date="2014" name="Int. J. Syst. Evol. Microbiol.">
        <title>Complete genome sequence of Corynebacterium casei LMG S-19264T (=DSM 44701T), isolated from a smear-ripened cheese.</title>
        <authorList>
            <consortium name="US DOE Joint Genome Institute (JGI-PGF)"/>
            <person name="Walter F."/>
            <person name="Albersmeier A."/>
            <person name="Kalinowski J."/>
            <person name="Ruckert C."/>
        </authorList>
    </citation>
    <scope>NUCLEOTIDE SEQUENCE</scope>
    <source>
        <strain evidence="2">KCTC 12870</strain>
    </source>
</reference>
<dbReference type="EMBL" id="BMXG01000006">
    <property type="protein sequence ID" value="GHB97764.1"/>
    <property type="molecule type" value="Genomic_DNA"/>
</dbReference>
<name>A0A8J3DAN9_9BACT</name>
<evidence type="ECO:0000313" key="3">
    <source>
        <dbReference type="Proteomes" id="UP000642829"/>
    </source>
</evidence>
<dbReference type="AlphaFoldDB" id="A0A8J3DAN9"/>
<keyword evidence="3" id="KW-1185">Reference proteome</keyword>
<reference evidence="2" key="2">
    <citation type="submission" date="2020-09" db="EMBL/GenBank/DDBJ databases">
        <authorList>
            <person name="Sun Q."/>
            <person name="Kim S."/>
        </authorList>
    </citation>
    <scope>NUCLEOTIDE SEQUENCE</scope>
    <source>
        <strain evidence="2">KCTC 12870</strain>
    </source>
</reference>
<feature type="region of interest" description="Disordered" evidence="1">
    <location>
        <begin position="185"/>
        <end position="208"/>
    </location>
</feature>
<proteinExistence type="predicted"/>
<protein>
    <submittedName>
        <fullName evidence="2">Uncharacterized protein</fullName>
    </submittedName>
</protein>
<organism evidence="2 3">
    <name type="scientific">Cerasicoccus arenae</name>
    <dbReference type="NCBI Taxonomy" id="424488"/>
    <lineage>
        <taxon>Bacteria</taxon>
        <taxon>Pseudomonadati</taxon>
        <taxon>Verrucomicrobiota</taxon>
        <taxon>Opitutia</taxon>
        <taxon>Puniceicoccales</taxon>
        <taxon>Cerasicoccaceae</taxon>
        <taxon>Cerasicoccus</taxon>
    </lineage>
</organism>
<evidence type="ECO:0000256" key="1">
    <source>
        <dbReference type="SAM" id="MobiDB-lite"/>
    </source>
</evidence>
<dbReference type="Proteomes" id="UP000642829">
    <property type="component" value="Unassembled WGS sequence"/>
</dbReference>
<evidence type="ECO:0000313" key="2">
    <source>
        <dbReference type="EMBL" id="GHB97764.1"/>
    </source>
</evidence>
<sequence>MMLVVGLSGLILTAAASLTFGLMQLKTAAEAAPQESEHIANIRRFLEFAFSEAEAIQNVGETGSAPETPVAWCNLPGSSDLNEFALAFRLPGDIPLFMDDQLYLPAVDCYLRFLPDEGLYLFWQTDAMADEDIDDLRRTRLSPLVDKIEYLWYDPEDERWDISEEMEENDEGANVTPDFIRLTFQGDKDNPPTALLLLPPSDDATPRL</sequence>
<comment type="caution">
    <text evidence="2">The sequence shown here is derived from an EMBL/GenBank/DDBJ whole genome shotgun (WGS) entry which is preliminary data.</text>
</comment>